<accession>A0A183FUX2</accession>
<dbReference type="OrthoDB" id="5824068at2759"/>
<reference evidence="1 2" key="1">
    <citation type="submission" date="2018-11" db="EMBL/GenBank/DDBJ databases">
        <authorList>
            <consortium name="Pathogen Informatics"/>
        </authorList>
    </citation>
    <scope>NUCLEOTIDE SEQUENCE [LARGE SCALE GENOMIC DNA]</scope>
</reference>
<dbReference type="AlphaFoldDB" id="A0A183FUX2"/>
<keyword evidence="2" id="KW-1185">Reference proteome</keyword>
<dbReference type="WBParaSite" id="HPBE_0001204501-mRNA-1">
    <property type="protein sequence ID" value="HPBE_0001204501-mRNA-1"/>
    <property type="gene ID" value="HPBE_0001204501"/>
</dbReference>
<accession>A0A3P8AHN1</accession>
<protein>
    <submittedName>
        <fullName evidence="1 3">Uncharacterized protein</fullName>
    </submittedName>
</protein>
<organism evidence="2 3">
    <name type="scientific">Heligmosomoides polygyrus</name>
    <name type="common">Parasitic roundworm</name>
    <dbReference type="NCBI Taxonomy" id="6339"/>
    <lineage>
        <taxon>Eukaryota</taxon>
        <taxon>Metazoa</taxon>
        <taxon>Ecdysozoa</taxon>
        <taxon>Nematoda</taxon>
        <taxon>Chromadorea</taxon>
        <taxon>Rhabditida</taxon>
        <taxon>Rhabditina</taxon>
        <taxon>Rhabditomorpha</taxon>
        <taxon>Strongyloidea</taxon>
        <taxon>Heligmosomidae</taxon>
        <taxon>Heligmosomoides</taxon>
    </lineage>
</organism>
<dbReference type="EMBL" id="UZAH01027334">
    <property type="protein sequence ID" value="VDO90713.1"/>
    <property type="molecule type" value="Genomic_DNA"/>
</dbReference>
<dbReference type="Proteomes" id="UP000050761">
    <property type="component" value="Unassembled WGS sequence"/>
</dbReference>
<sequence length="103" mass="11889">MIIWSKSSLRENLSLPYITKTMFMRNIRVFDAKFSLNGTNISECSNYVYPGRKVNMANGPAPELGRRKRATWTAFKSVEEVVKKSKNVPQYIPHPALDESWHL</sequence>
<reference evidence="3" key="2">
    <citation type="submission" date="2019-09" db="UniProtKB">
        <authorList>
            <consortium name="WormBaseParasite"/>
        </authorList>
    </citation>
    <scope>IDENTIFICATION</scope>
</reference>
<evidence type="ECO:0000313" key="1">
    <source>
        <dbReference type="EMBL" id="VDO90713.1"/>
    </source>
</evidence>
<evidence type="ECO:0000313" key="3">
    <source>
        <dbReference type="WBParaSite" id="HPBE_0001204501-mRNA-1"/>
    </source>
</evidence>
<evidence type="ECO:0000313" key="2">
    <source>
        <dbReference type="Proteomes" id="UP000050761"/>
    </source>
</evidence>
<proteinExistence type="predicted"/>
<gene>
    <name evidence="1" type="ORF">HPBE_LOCUS12046</name>
</gene>
<name>A0A183FUX2_HELPZ</name>